<keyword evidence="2" id="KW-1185">Reference proteome</keyword>
<dbReference type="InterPro" id="IPR027937">
    <property type="entry name" value="PRCD"/>
</dbReference>
<evidence type="ECO:0000313" key="2">
    <source>
        <dbReference type="Proteomes" id="UP000314983"/>
    </source>
</evidence>
<reference evidence="2" key="2">
    <citation type="journal article" date="2017" name="Sci. Adv.">
        <title>A tail of two voltages: Proteomic comparison of the three electric organs of the electric eel.</title>
        <authorList>
            <person name="Traeger L.L."/>
            <person name="Sabat G."/>
            <person name="Barrett-Wilt G.A."/>
            <person name="Wells G.B."/>
            <person name="Sussman M.R."/>
        </authorList>
    </citation>
    <scope>NUCLEOTIDE SEQUENCE [LARGE SCALE GENOMIC DNA]</scope>
</reference>
<organism evidence="1 2">
    <name type="scientific">Electrophorus electricus</name>
    <name type="common">Electric eel</name>
    <name type="synonym">Gymnotus electricus</name>
    <dbReference type="NCBI Taxonomy" id="8005"/>
    <lineage>
        <taxon>Eukaryota</taxon>
        <taxon>Metazoa</taxon>
        <taxon>Chordata</taxon>
        <taxon>Craniata</taxon>
        <taxon>Vertebrata</taxon>
        <taxon>Euteleostomi</taxon>
        <taxon>Actinopterygii</taxon>
        <taxon>Neopterygii</taxon>
        <taxon>Teleostei</taxon>
        <taxon>Ostariophysi</taxon>
        <taxon>Gymnotiformes</taxon>
        <taxon>Gymnotoidei</taxon>
        <taxon>Gymnotidae</taxon>
        <taxon>Electrophorus</taxon>
    </lineage>
</organism>
<proteinExistence type="predicted"/>
<sequence length="61" mass="7014">MCTTVMVLSTLVLLLRRHFCNRIELMYFVLLGISIDACIPQYSISLVCLILTYCTILRCIL</sequence>
<reference evidence="2" key="1">
    <citation type="journal article" date="2014" name="Science">
        <title>Nonhuman genetics. Genomic basis for the convergent evolution of electric organs.</title>
        <authorList>
            <person name="Gallant J.R."/>
            <person name="Traeger L.L."/>
            <person name="Volkening J.D."/>
            <person name="Moffett H."/>
            <person name="Chen P.H."/>
            <person name="Novina C.D."/>
            <person name="Phillips G.N.Jr."/>
            <person name="Anand R."/>
            <person name="Wells G.B."/>
            <person name="Pinch M."/>
            <person name="Guth R."/>
            <person name="Unguez G.A."/>
            <person name="Albert J.S."/>
            <person name="Zakon H.H."/>
            <person name="Samanta M.P."/>
            <person name="Sussman M.R."/>
        </authorList>
    </citation>
    <scope>NUCLEOTIDE SEQUENCE [LARGE SCALE GENOMIC DNA]</scope>
</reference>
<reference evidence="1" key="3">
    <citation type="submission" date="2020-05" db="EMBL/GenBank/DDBJ databases">
        <title>Electrophorus electricus (electric eel) genome, fEleEle1, primary haplotype.</title>
        <authorList>
            <person name="Myers G."/>
            <person name="Meyer A."/>
            <person name="Fedrigo O."/>
            <person name="Formenti G."/>
            <person name="Rhie A."/>
            <person name="Tracey A."/>
            <person name="Sims Y."/>
            <person name="Jarvis E.D."/>
        </authorList>
    </citation>
    <scope>NUCLEOTIDE SEQUENCE [LARGE SCALE GENOMIC DNA]</scope>
</reference>
<reference evidence="1" key="4">
    <citation type="submission" date="2025-08" db="UniProtKB">
        <authorList>
            <consortium name="Ensembl"/>
        </authorList>
    </citation>
    <scope>IDENTIFICATION</scope>
</reference>
<dbReference type="Pfam" id="PF15201">
    <property type="entry name" value="Rod_cone_degen"/>
    <property type="match status" value="1"/>
</dbReference>
<dbReference type="Ensembl" id="ENSEEET00000023316.2">
    <property type="protein sequence ID" value="ENSEEEP00000023060.1"/>
    <property type="gene ID" value="ENSEEEG00000011192.2"/>
</dbReference>
<dbReference type="AlphaFoldDB" id="A0A4W4FEA4"/>
<protein>
    <submittedName>
        <fullName evidence="1">Uncharacterized protein</fullName>
    </submittedName>
</protein>
<accession>A0A4W4FEA4</accession>
<dbReference type="Proteomes" id="UP000314983">
    <property type="component" value="Chromosome 4"/>
</dbReference>
<reference evidence="1" key="5">
    <citation type="submission" date="2025-09" db="UniProtKB">
        <authorList>
            <consortium name="Ensembl"/>
        </authorList>
    </citation>
    <scope>IDENTIFICATION</scope>
</reference>
<name>A0A4W4FEA4_ELEEL</name>
<evidence type="ECO:0000313" key="1">
    <source>
        <dbReference type="Ensembl" id="ENSEEEP00000023060.1"/>
    </source>
</evidence>
<dbReference type="GO" id="GO:0042622">
    <property type="term" value="C:photoreceptor outer segment membrane"/>
    <property type="evidence" value="ECO:0007669"/>
    <property type="project" value="InterPro"/>
</dbReference>